<evidence type="ECO:0000313" key="4">
    <source>
        <dbReference type="Proteomes" id="UP000435187"/>
    </source>
</evidence>
<accession>A0A6N7QZD2</accession>
<feature type="chain" id="PRO_5038399704" description="DUF2207 domain-containing protein" evidence="2">
    <location>
        <begin position="22"/>
        <end position="794"/>
    </location>
</feature>
<feature type="transmembrane region" description="Helical" evidence="1">
    <location>
        <begin position="395"/>
        <end position="415"/>
    </location>
</feature>
<dbReference type="EMBL" id="WJEE01000013">
    <property type="protein sequence ID" value="MRI66251.1"/>
    <property type="molecule type" value="Genomic_DNA"/>
</dbReference>
<evidence type="ECO:0008006" key="5">
    <source>
        <dbReference type="Google" id="ProtNLM"/>
    </source>
</evidence>
<evidence type="ECO:0000313" key="3">
    <source>
        <dbReference type="EMBL" id="MRI66251.1"/>
    </source>
</evidence>
<dbReference type="SUPFAM" id="SSF52317">
    <property type="entry name" value="Class I glutamine amidotransferase-like"/>
    <property type="match status" value="1"/>
</dbReference>
<proteinExistence type="predicted"/>
<dbReference type="AlphaFoldDB" id="A0A6N7QZD2"/>
<name>A0A6N7QZD2_9BACI</name>
<dbReference type="CDD" id="cd03143">
    <property type="entry name" value="A4_beta-galactosidase_middle_domain"/>
    <property type="match status" value="1"/>
</dbReference>
<protein>
    <recommendedName>
        <fullName evidence="5">DUF2207 domain-containing protein</fullName>
    </recommendedName>
</protein>
<reference evidence="3 4" key="1">
    <citation type="submission" date="2019-10" db="EMBL/GenBank/DDBJ databases">
        <title>Gracilibacillus salitolerans sp. nov., a moderate halophile isolated from a saline soil in northwest China.</title>
        <authorList>
            <person name="Gan L."/>
        </authorList>
    </citation>
    <scope>NUCLEOTIDE SEQUENCE [LARGE SCALE GENOMIC DNA]</scope>
    <source>
        <strain evidence="3 4">TP2-8</strain>
    </source>
</reference>
<dbReference type="Gene3D" id="3.40.50.880">
    <property type="match status" value="1"/>
</dbReference>
<keyword evidence="4" id="KW-1185">Reference proteome</keyword>
<dbReference type="Proteomes" id="UP000435187">
    <property type="component" value="Unassembled WGS sequence"/>
</dbReference>
<dbReference type="RefSeq" id="WP_153834998.1">
    <property type="nucleotide sequence ID" value="NZ_JBHUMW010000047.1"/>
</dbReference>
<comment type="caution">
    <text evidence="3">The sequence shown here is derived from an EMBL/GenBank/DDBJ whole genome shotgun (WGS) entry which is preliminary data.</text>
</comment>
<keyword evidence="1" id="KW-0472">Membrane</keyword>
<evidence type="ECO:0000256" key="2">
    <source>
        <dbReference type="SAM" id="SignalP"/>
    </source>
</evidence>
<keyword evidence="2" id="KW-0732">Signal</keyword>
<organism evidence="3 4">
    <name type="scientific">Gracilibacillus thailandensis</name>
    <dbReference type="NCBI Taxonomy" id="563735"/>
    <lineage>
        <taxon>Bacteria</taxon>
        <taxon>Bacillati</taxon>
        <taxon>Bacillota</taxon>
        <taxon>Bacilli</taxon>
        <taxon>Bacillales</taxon>
        <taxon>Bacillaceae</taxon>
        <taxon>Gracilibacillus</taxon>
    </lineage>
</organism>
<dbReference type="InterPro" id="IPR029062">
    <property type="entry name" value="Class_I_gatase-like"/>
</dbReference>
<feature type="transmembrane region" description="Helical" evidence="1">
    <location>
        <begin position="366"/>
        <end position="388"/>
    </location>
</feature>
<evidence type="ECO:0000256" key="1">
    <source>
        <dbReference type="SAM" id="Phobius"/>
    </source>
</evidence>
<gene>
    <name evidence="3" type="ORF">GH885_07805</name>
</gene>
<keyword evidence="1" id="KW-0812">Transmembrane</keyword>
<keyword evidence="1" id="KW-1133">Transmembrane helix</keyword>
<sequence length="794" mass="88034">MKRLINIIGLFVLLFMCLAYSDTSTAYADDQDRLEIKVEAGIDGKAKEGKGYPVTLTITNNKEDFNGDLVITLPVVNKVLPIDIASGTTKTISFSIQGMQEMMHYQPNANQNEQLFHLYEGDWKDGNEVTLDSNLDLNPTYIQPDKLVIGVLSDRPDSLNYLKLTSFFGSDPEVINLDESMITDDSLGLDIFDLLVVNDYSIAQLPTQKQESIKEWVQNDGTLITGSKPGLKQQFGSLADILPLTITGQEEVEQIRGFEAISQEPIEADRIELFTGEVDEEAAVLYQEGDIPLVMEKRIGKGAVTQIAFDLGLSQLADWQGNDPLWQSIGNDNGNVDAYMNNIGMRTVDRLRDISRTFPTLANLKVSTLAILFTVYLLVIIPILYFVLKRMDKREWAWIIIPVFAIVSSVGLYTIGAKDRGGAIKTNVMSVISLDEQGMGSGEGVISMLSKGSGSYTLSMDSTFNPIPSEDLYGPQKTYADLPFLETEENKENVHFQQVEFWSPRSVAFDQPVKEYGQISSSFSFANGTISGQVTSNFEFDLHDVYLISGQNYQEIGELAAGETKEVSFSAENQDYFQQPTEQVAYNLFGHSGQTGQQSDEQIKAELLSVAIRNEIDRNVNTPMLIGFTDQSLVPVTINGDETNQNNHHLFMQPTTIDLADDETSALSMDLQMPTVSIDQGQIYHNGIEQGDPFIEVSAGSYLLTYELPTVLGERSFQMDELAIRLPNNRNGLTFSLYNKQSDSYDSIDQNSVSYDQNAAADYLNQNQILIQVSAASDSPIDVPTVTLEGVINP</sequence>
<feature type="signal peptide" evidence="2">
    <location>
        <begin position="1"/>
        <end position="21"/>
    </location>
</feature>